<proteinExistence type="predicted"/>
<accession>A0ABT6JXW7</accession>
<keyword evidence="3" id="KW-1185">Reference proteome</keyword>
<evidence type="ECO:0000256" key="1">
    <source>
        <dbReference type="SAM" id="MobiDB-lite"/>
    </source>
</evidence>
<reference evidence="2 3" key="1">
    <citation type="submission" date="2023-04" db="EMBL/GenBank/DDBJ databases">
        <title>Luteimonas sp. M1R5S59.</title>
        <authorList>
            <person name="Sun J.-Q."/>
        </authorList>
    </citation>
    <scope>NUCLEOTIDE SEQUENCE [LARGE SCALE GENOMIC DNA]</scope>
    <source>
        <strain evidence="2 3">M1R5S59</strain>
    </source>
</reference>
<evidence type="ECO:0000313" key="3">
    <source>
        <dbReference type="Proteomes" id="UP001156873"/>
    </source>
</evidence>
<evidence type="ECO:0000313" key="2">
    <source>
        <dbReference type="EMBL" id="MDH5835317.1"/>
    </source>
</evidence>
<dbReference type="EMBL" id="JARXRO010000020">
    <property type="protein sequence ID" value="MDH5835317.1"/>
    <property type="molecule type" value="Genomic_DNA"/>
</dbReference>
<organism evidence="2 3">
    <name type="scientific">Luteimonas kalidii</name>
    <dbReference type="NCBI Taxonomy" id="3042025"/>
    <lineage>
        <taxon>Bacteria</taxon>
        <taxon>Pseudomonadati</taxon>
        <taxon>Pseudomonadota</taxon>
        <taxon>Gammaproteobacteria</taxon>
        <taxon>Lysobacterales</taxon>
        <taxon>Lysobacteraceae</taxon>
        <taxon>Luteimonas</taxon>
    </lineage>
</organism>
<dbReference type="RefSeq" id="WP_280580048.1">
    <property type="nucleotide sequence ID" value="NZ_JARXRO010000020.1"/>
</dbReference>
<feature type="region of interest" description="Disordered" evidence="1">
    <location>
        <begin position="87"/>
        <end position="169"/>
    </location>
</feature>
<feature type="compositionally biased region" description="Pro residues" evidence="1">
    <location>
        <begin position="144"/>
        <end position="153"/>
    </location>
</feature>
<sequence length="169" mass="19590">MQTGTRDGQGSRPVRDSRIHEYRQHAWRVERRKKLIEAEGQARLEVEREERARLHRLENSRIEKLLHESMSLRLADDIRSYVEAVNTRNSTDTDPVPEEQMAEWSQWARAQADRIDPVRTGAFLQPPPDPEKEEEASACSTRAPPSPASPGPSAPLAWHPNRWYTRLHR</sequence>
<protein>
    <submittedName>
        <fullName evidence="2">Uncharacterized protein</fullName>
    </submittedName>
</protein>
<dbReference type="Proteomes" id="UP001156873">
    <property type="component" value="Unassembled WGS sequence"/>
</dbReference>
<comment type="caution">
    <text evidence="2">The sequence shown here is derived from an EMBL/GenBank/DDBJ whole genome shotgun (WGS) entry which is preliminary data.</text>
</comment>
<gene>
    <name evidence="2" type="ORF">QFW81_15490</name>
</gene>
<name>A0ABT6JXW7_9GAMM</name>